<sequence>MEPTSAEVIALAIVLPILAIATLSLRLAVKRKINRLGFDDFLICCSMVFLLVISVCAVDGAVVYGYGKVSDGGNADDTPMIISTRKLTIVINWMGPLLFGSAKLSVLFFYRHIFRGTVFNVISWTMIVLVICWTIAVFFVELFQCGAQVNLLWGSGLSVKEHCLSGFNISISAAITDVCTDLAILLIPIYWVSKLHMSTSKKLSVCGTFLFGAFIGRLIAYAFVYPGHNNATNQLGYLTAVAYFITLEASLTIIACCLPTLGPLIHRKSFGTLSSSARARNASTTYGSHGSKGRSVFSHSAKPPSTVLETTSSSDFIIGKNDQYHKLQTFVSAGKPNPRTGWINTAQLHMVYHTVRRQYADKGERDGETANKGNRSHPKEASHVASLYNMATLLPPSLLPKHFIHLSFHSRFSIAPFTVTYHIPFIIMDSEKMVPEKPELAVVHSDTDGSKDMEVAVGSDAADADEAMKAFEVIQREHLQLDAATSKRLLRKIDMVLMPMLCIVYGIQFLDKTSLSYASVLGLQKDIGLKGQDYSWLGSVFYFGYLGMEFGTGRLLQKFPLGKYIAVCTILWGIVNTCFAAVQNYSGAIAIRFFLGVFEASISPGFALVTAQWYTKAEQSARIGIWVSFNGFAQIFGGLVAYAFAHGSTTSKFSMAPWRAIYLFLGLLTIVAGGLIFVFLPDNQLNARWLSKEERILAVERVRVNQQGIGNKKFKMHQFREAFADPFTWMVVFLAVALSIPNGGLTNFFSQLIVNFGFTAQQSLLYGTPAGAVEIVALIVWGLLSQRFGHRLLFGAAGLAVGLIGAILLVALPLENRLGRLFGYYMTQGFACSLIAVLSLVASNTAGHTKKTTVLALFWIGYCVGNIIGPQTFQTKDAPRFASAEITILVLFAIGLVDTLLMYFYLRVQNKKKEQERASSAYVKKEGQEFLDLTDWENPSTVYAL</sequence>
<comment type="similarity">
    <text evidence="6">Belongs to the major facilitator superfamily. Allantoate permease family.</text>
</comment>
<feature type="transmembrane region" description="Helical" evidence="8">
    <location>
        <begin position="122"/>
        <end position="149"/>
    </location>
</feature>
<feature type="region of interest" description="Disordered" evidence="7">
    <location>
        <begin position="360"/>
        <end position="381"/>
    </location>
</feature>
<dbReference type="Gene3D" id="1.20.1250.20">
    <property type="entry name" value="MFS general substrate transporter like domains"/>
    <property type="match status" value="2"/>
</dbReference>
<feature type="transmembrane region" description="Helical" evidence="8">
    <location>
        <begin position="534"/>
        <end position="552"/>
    </location>
</feature>
<feature type="transmembrane region" description="Helical" evidence="8">
    <location>
        <begin position="854"/>
        <end position="874"/>
    </location>
</feature>
<comment type="caution">
    <text evidence="10">The sequence shown here is derived from an EMBL/GenBank/DDBJ whole genome shotgun (WGS) entry which is preliminary data.</text>
</comment>
<protein>
    <recommendedName>
        <fullName evidence="9">Major facilitator superfamily (MFS) profile domain-containing protein</fullName>
    </recommendedName>
</protein>
<feature type="transmembrane region" description="Helical" evidence="8">
    <location>
        <begin position="791"/>
        <end position="812"/>
    </location>
</feature>
<dbReference type="SUPFAM" id="SSF103473">
    <property type="entry name" value="MFS general substrate transporter"/>
    <property type="match status" value="1"/>
</dbReference>
<evidence type="ECO:0000259" key="9">
    <source>
        <dbReference type="PROSITE" id="PS50850"/>
    </source>
</evidence>
<organism evidence="10 11">
    <name type="scientific">Cudoniella acicularis</name>
    <dbReference type="NCBI Taxonomy" id="354080"/>
    <lineage>
        <taxon>Eukaryota</taxon>
        <taxon>Fungi</taxon>
        <taxon>Dikarya</taxon>
        <taxon>Ascomycota</taxon>
        <taxon>Pezizomycotina</taxon>
        <taxon>Leotiomycetes</taxon>
        <taxon>Helotiales</taxon>
        <taxon>Tricladiaceae</taxon>
        <taxon>Cudoniella</taxon>
    </lineage>
</organism>
<keyword evidence="11" id="KW-1185">Reference proteome</keyword>
<evidence type="ECO:0000256" key="2">
    <source>
        <dbReference type="ARBA" id="ARBA00022448"/>
    </source>
</evidence>
<dbReference type="Proteomes" id="UP000566819">
    <property type="component" value="Unassembled WGS sequence"/>
</dbReference>
<feature type="domain" description="Major facilitator superfamily (MFS) profile" evidence="9">
    <location>
        <begin position="497"/>
        <end position="910"/>
    </location>
</feature>
<dbReference type="FunFam" id="1.20.1250.20:FF:000064">
    <property type="entry name" value="MFS allantoate transporter"/>
    <property type="match status" value="1"/>
</dbReference>
<feature type="transmembrane region" description="Helical" evidence="8">
    <location>
        <begin position="87"/>
        <end position="110"/>
    </location>
</feature>
<dbReference type="GO" id="GO:0016020">
    <property type="term" value="C:membrane"/>
    <property type="evidence" value="ECO:0007669"/>
    <property type="project" value="UniProtKB-SubCell"/>
</dbReference>
<dbReference type="Pfam" id="PF07690">
    <property type="entry name" value="MFS_1"/>
    <property type="match status" value="1"/>
</dbReference>
<evidence type="ECO:0000256" key="8">
    <source>
        <dbReference type="SAM" id="Phobius"/>
    </source>
</evidence>
<reference evidence="10 11" key="1">
    <citation type="submission" date="2020-03" db="EMBL/GenBank/DDBJ databases">
        <title>Draft Genome Sequence of Cudoniella acicularis.</title>
        <authorList>
            <person name="Buettner E."/>
            <person name="Kellner H."/>
        </authorList>
    </citation>
    <scope>NUCLEOTIDE SEQUENCE [LARGE SCALE GENOMIC DNA]</scope>
    <source>
        <strain evidence="10 11">DSM 108380</strain>
    </source>
</reference>
<feature type="transmembrane region" description="Helical" evidence="8">
    <location>
        <begin position="203"/>
        <end position="223"/>
    </location>
</feature>
<name>A0A8H4QPG9_9HELO</name>
<evidence type="ECO:0000256" key="3">
    <source>
        <dbReference type="ARBA" id="ARBA00022692"/>
    </source>
</evidence>
<evidence type="ECO:0000313" key="11">
    <source>
        <dbReference type="Proteomes" id="UP000566819"/>
    </source>
</evidence>
<dbReference type="OrthoDB" id="6730379at2759"/>
<feature type="transmembrane region" description="Helical" evidence="8">
    <location>
        <begin position="169"/>
        <end position="191"/>
    </location>
</feature>
<feature type="transmembrane region" description="Helical" evidence="8">
    <location>
        <begin position="824"/>
        <end position="842"/>
    </location>
</feature>
<evidence type="ECO:0000256" key="1">
    <source>
        <dbReference type="ARBA" id="ARBA00004141"/>
    </source>
</evidence>
<accession>A0A8H4QPG9</accession>
<feature type="transmembrane region" description="Helical" evidence="8">
    <location>
        <begin position="235"/>
        <end position="258"/>
    </location>
</feature>
<keyword evidence="4 8" id="KW-1133">Transmembrane helix</keyword>
<dbReference type="InterPro" id="IPR049326">
    <property type="entry name" value="Rhodopsin_dom_fungi"/>
</dbReference>
<feature type="transmembrane region" description="Helical" evidence="8">
    <location>
        <begin position="41"/>
        <end position="67"/>
    </location>
</feature>
<keyword evidence="3 8" id="KW-0812">Transmembrane</keyword>
<feature type="transmembrane region" description="Helical" evidence="8">
    <location>
        <begin position="6"/>
        <end position="29"/>
    </location>
</feature>
<evidence type="ECO:0000256" key="6">
    <source>
        <dbReference type="ARBA" id="ARBA00037968"/>
    </source>
</evidence>
<feature type="transmembrane region" description="Helical" evidence="8">
    <location>
        <begin position="623"/>
        <end position="645"/>
    </location>
</feature>
<evidence type="ECO:0000256" key="7">
    <source>
        <dbReference type="SAM" id="MobiDB-lite"/>
    </source>
</evidence>
<feature type="transmembrane region" description="Helical" evidence="8">
    <location>
        <begin position="722"/>
        <end position="744"/>
    </location>
</feature>
<dbReference type="GO" id="GO:0022857">
    <property type="term" value="F:transmembrane transporter activity"/>
    <property type="evidence" value="ECO:0007669"/>
    <property type="project" value="InterPro"/>
</dbReference>
<evidence type="ECO:0000313" key="10">
    <source>
        <dbReference type="EMBL" id="KAF4614395.1"/>
    </source>
</evidence>
<feature type="transmembrane region" description="Helical" evidence="8">
    <location>
        <begin position="660"/>
        <end position="680"/>
    </location>
</feature>
<feature type="compositionally biased region" description="Basic and acidic residues" evidence="7">
    <location>
        <begin position="360"/>
        <end position="369"/>
    </location>
</feature>
<dbReference type="AlphaFoldDB" id="A0A8H4QPG9"/>
<dbReference type="InterPro" id="IPR020846">
    <property type="entry name" value="MFS_dom"/>
</dbReference>
<feature type="transmembrane region" description="Helical" evidence="8">
    <location>
        <begin position="764"/>
        <end position="784"/>
    </location>
</feature>
<dbReference type="PANTHER" id="PTHR43791:SF1">
    <property type="entry name" value="ALLANTOATE PERMEASE"/>
    <property type="match status" value="1"/>
</dbReference>
<dbReference type="PROSITE" id="PS50850">
    <property type="entry name" value="MFS"/>
    <property type="match status" value="1"/>
</dbReference>
<feature type="transmembrane region" description="Helical" evidence="8">
    <location>
        <begin position="589"/>
        <end position="611"/>
    </location>
</feature>
<evidence type="ECO:0000256" key="5">
    <source>
        <dbReference type="ARBA" id="ARBA00023136"/>
    </source>
</evidence>
<feature type="transmembrane region" description="Helical" evidence="8">
    <location>
        <begin position="564"/>
        <end position="583"/>
    </location>
</feature>
<dbReference type="CDD" id="cd17327">
    <property type="entry name" value="MFS_FEN2_like"/>
    <property type="match status" value="1"/>
</dbReference>
<dbReference type="Pfam" id="PF20684">
    <property type="entry name" value="Fung_rhodopsin"/>
    <property type="match status" value="1"/>
</dbReference>
<feature type="transmembrane region" description="Helical" evidence="8">
    <location>
        <begin position="886"/>
        <end position="906"/>
    </location>
</feature>
<evidence type="ECO:0000256" key="4">
    <source>
        <dbReference type="ARBA" id="ARBA00022989"/>
    </source>
</evidence>
<dbReference type="PANTHER" id="PTHR43791">
    <property type="entry name" value="PERMEASE-RELATED"/>
    <property type="match status" value="1"/>
</dbReference>
<feature type="region of interest" description="Disordered" evidence="7">
    <location>
        <begin position="284"/>
        <end position="308"/>
    </location>
</feature>
<dbReference type="InterPro" id="IPR036259">
    <property type="entry name" value="MFS_trans_sf"/>
</dbReference>
<dbReference type="InterPro" id="IPR011701">
    <property type="entry name" value="MFS"/>
</dbReference>
<keyword evidence="5 8" id="KW-0472">Membrane</keyword>
<comment type="subcellular location">
    <subcellularLocation>
        <location evidence="1">Membrane</location>
        <topology evidence="1">Multi-pass membrane protein</topology>
    </subcellularLocation>
</comment>
<proteinExistence type="inferred from homology"/>
<dbReference type="EMBL" id="JAAMPI010002342">
    <property type="protein sequence ID" value="KAF4614395.1"/>
    <property type="molecule type" value="Genomic_DNA"/>
</dbReference>
<feature type="transmembrane region" description="Helical" evidence="8">
    <location>
        <begin position="493"/>
        <end position="510"/>
    </location>
</feature>
<keyword evidence="2" id="KW-0813">Transport</keyword>
<gene>
    <name evidence="10" type="ORF">G7Y89_g15342</name>
</gene>